<keyword evidence="1" id="KW-0472">Membrane</keyword>
<proteinExistence type="predicted"/>
<dbReference type="Proteomes" id="UP000309550">
    <property type="component" value="Unassembled WGS sequence"/>
</dbReference>
<protein>
    <submittedName>
        <fullName evidence="2">DMT family transporter</fullName>
    </submittedName>
</protein>
<feature type="transmembrane region" description="Helical" evidence="1">
    <location>
        <begin position="70"/>
        <end position="88"/>
    </location>
</feature>
<feature type="transmembrane region" description="Helical" evidence="1">
    <location>
        <begin position="38"/>
        <end position="58"/>
    </location>
</feature>
<name>A0A5S3PJN8_9RHOB</name>
<dbReference type="EMBL" id="VANS01000001">
    <property type="protein sequence ID" value="TMM54557.1"/>
    <property type="molecule type" value="Genomic_DNA"/>
</dbReference>
<dbReference type="InterPro" id="IPR037185">
    <property type="entry name" value="EmrE-like"/>
</dbReference>
<feature type="transmembrane region" description="Helical" evidence="1">
    <location>
        <begin position="179"/>
        <end position="200"/>
    </location>
</feature>
<gene>
    <name evidence="2" type="ORF">FDT80_02895</name>
</gene>
<evidence type="ECO:0000313" key="2">
    <source>
        <dbReference type="EMBL" id="TMM54557.1"/>
    </source>
</evidence>
<feature type="transmembrane region" description="Helical" evidence="1">
    <location>
        <begin position="272"/>
        <end position="290"/>
    </location>
</feature>
<feature type="transmembrane region" description="Helical" evidence="1">
    <location>
        <begin position="94"/>
        <end position="116"/>
    </location>
</feature>
<evidence type="ECO:0000256" key="1">
    <source>
        <dbReference type="SAM" id="Phobius"/>
    </source>
</evidence>
<feature type="transmembrane region" description="Helical" evidence="1">
    <location>
        <begin position="7"/>
        <end position="26"/>
    </location>
</feature>
<keyword evidence="3" id="KW-1185">Reference proteome</keyword>
<keyword evidence="1" id="KW-1133">Transmembrane helix</keyword>
<dbReference type="AlphaFoldDB" id="A0A5S3PJN8"/>
<keyword evidence="1" id="KW-0812">Transmembrane</keyword>
<dbReference type="SUPFAM" id="SSF103481">
    <property type="entry name" value="Multidrug resistance efflux transporter EmrE"/>
    <property type="match status" value="1"/>
</dbReference>
<dbReference type="RefSeq" id="WP_138660729.1">
    <property type="nucleotide sequence ID" value="NZ_VANS01000001.1"/>
</dbReference>
<dbReference type="OrthoDB" id="7340103at2"/>
<evidence type="ECO:0000313" key="3">
    <source>
        <dbReference type="Proteomes" id="UP000309550"/>
    </source>
</evidence>
<accession>A0A5S3PJN8</accession>
<comment type="caution">
    <text evidence="2">The sequence shown here is derived from an EMBL/GenBank/DDBJ whole genome shotgun (WGS) entry which is preliminary data.</text>
</comment>
<feature type="transmembrane region" description="Helical" evidence="1">
    <location>
        <begin position="246"/>
        <end position="266"/>
    </location>
</feature>
<organism evidence="2 3">
    <name type="scientific">Sulfitobacter sabulilitoris</name>
    <dbReference type="NCBI Taxonomy" id="2562655"/>
    <lineage>
        <taxon>Bacteria</taxon>
        <taxon>Pseudomonadati</taxon>
        <taxon>Pseudomonadota</taxon>
        <taxon>Alphaproteobacteria</taxon>
        <taxon>Rhodobacterales</taxon>
        <taxon>Roseobacteraceae</taxon>
        <taxon>Sulfitobacter</taxon>
    </lineage>
</organism>
<sequence>MIQHRSIPLATLIVLGTGALWGFYWLPVRSLAAMGLPGAWGTVAVTAAAVVLLLPFALARRDRLAASNRVALGSIALGGAAFALYSIGFVYGRVAIIILLYFLTPVWSTLIGRYVMGWATPRLRRVAIVVGLAGLAVMLGAEGELPWPRGPGEWMALASGILWSVATTGIRARSSLEPVAAAFVFAAGALVAAVLLAPVLEPWPATSAGARIGPVLGLSVLTGGVWWGLSMAGLMWATVRLDPARVGILLMTEVLVGAASAALFAGELLTPVEIAGGALVLCAGVLEVWPTGRALPRRTR</sequence>
<reference evidence="2 3" key="1">
    <citation type="submission" date="2019-05" db="EMBL/GenBank/DDBJ databases">
        <title>Sulfitobacter sabulilitoris sp. nov., isolated from a marine sand.</title>
        <authorList>
            <person name="Yoon J.-H."/>
        </authorList>
    </citation>
    <scope>NUCLEOTIDE SEQUENCE [LARGE SCALE GENOMIC DNA]</scope>
    <source>
        <strain evidence="2 3">HSMS-29</strain>
    </source>
</reference>
<feature type="transmembrane region" description="Helical" evidence="1">
    <location>
        <begin position="212"/>
        <end position="234"/>
    </location>
</feature>